<sequence>MKVVSVSALLFLTMLFNVNAQAVGSHDAQCQAQWYRSSASAHCTGSDWTTQAPPGTCNFHQMCIGTGDVIKDAPHTASKDRVTKDRNHNDISVSLDDAGKLSNCNGVLKVGAC</sequence>
<gene>
    <name evidence="2" type="ORF">K814_0122455</name>
</gene>
<proteinExistence type="predicted"/>
<evidence type="ECO:0000313" key="3">
    <source>
        <dbReference type="Proteomes" id="UP000030060"/>
    </source>
</evidence>
<evidence type="ECO:0008006" key="4">
    <source>
        <dbReference type="Google" id="ProtNLM"/>
    </source>
</evidence>
<protein>
    <recommendedName>
        <fullName evidence="4">Lipoprotein</fullName>
    </recommendedName>
</protein>
<dbReference type="OrthoDB" id="7040203at2"/>
<dbReference type="AlphaFoldDB" id="A0A0A1YZ86"/>
<keyword evidence="1" id="KW-0732">Signal</keyword>
<accession>A0A0A1YZ86</accession>
<dbReference type="Proteomes" id="UP000030060">
    <property type="component" value="Unassembled WGS sequence"/>
</dbReference>
<evidence type="ECO:0000313" key="2">
    <source>
        <dbReference type="EMBL" id="KGE65757.1"/>
    </source>
</evidence>
<reference evidence="2 3" key="1">
    <citation type="journal article" date="2013" name="Genome Announc.">
        <title>Draft Genome Sequence of Pseudomonas fluorescens LMG 5329, a White Line-Inducing Principle-Producing Bioindicator for the Mushroom Pathogen Pseudomonas tolaasii.</title>
        <authorList>
            <person name="Ghequire M.G."/>
            <person name="Rokni-Zadeh H."/>
            <person name="Zarrineh P."/>
            <person name="De Mot R."/>
        </authorList>
    </citation>
    <scope>NUCLEOTIDE SEQUENCE [LARGE SCALE GENOMIC DNA]</scope>
    <source>
        <strain evidence="2 3">LMG 5329</strain>
    </source>
</reference>
<feature type="signal peptide" evidence="1">
    <location>
        <begin position="1"/>
        <end position="22"/>
    </location>
</feature>
<dbReference type="RefSeq" id="WP_038849107.1">
    <property type="nucleotide sequence ID" value="NZ_ASGY01000170.1"/>
</dbReference>
<organism evidence="2 3">
    <name type="scientific">Pseudomonas fluorescens LMG 5329</name>
    <dbReference type="NCBI Taxonomy" id="1324332"/>
    <lineage>
        <taxon>Bacteria</taxon>
        <taxon>Pseudomonadati</taxon>
        <taxon>Pseudomonadota</taxon>
        <taxon>Gammaproteobacteria</taxon>
        <taxon>Pseudomonadales</taxon>
        <taxon>Pseudomonadaceae</taxon>
        <taxon>Pseudomonas</taxon>
    </lineage>
</organism>
<evidence type="ECO:0000256" key="1">
    <source>
        <dbReference type="SAM" id="SignalP"/>
    </source>
</evidence>
<comment type="caution">
    <text evidence="2">The sequence shown here is derived from an EMBL/GenBank/DDBJ whole genome shotgun (WGS) entry which is preliminary data.</text>
</comment>
<feature type="chain" id="PRO_5001985201" description="Lipoprotein" evidence="1">
    <location>
        <begin position="23"/>
        <end position="113"/>
    </location>
</feature>
<name>A0A0A1YZ86_PSEFL</name>
<dbReference type="EMBL" id="ASGY01000170">
    <property type="protein sequence ID" value="KGE65757.1"/>
    <property type="molecule type" value="Genomic_DNA"/>
</dbReference>